<dbReference type="InterPro" id="IPR036465">
    <property type="entry name" value="vWFA_dom_sf"/>
</dbReference>
<protein>
    <recommendedName>
        <fullName evidence="1">VWFA domain-containing protein</fullName>
    </recommendedName>
</protein>
<evidence type="ECO:0000313" key="3">
    <source>
        <dbReference type="Proteomes" id="UP000664859"/>
    </source>
</evidence>
<organism evidence="2 3">
    <name type="scientific">Tribonema minus</name>
    <dbReference type="NCBI Taxonomy" id="303371"/>
    <lineage>
        <taxon>Eukaryota</taxon>
        <taxon>Sar</taxon>
        <taxon>Stramenopiles</taxon>
        <taxon>Ochrophyta</taxon>
        <taxon>PX clade</taxon>
        <taxon>Xanthophyceae</taxon>
        <taxon>Tribonematales</taxon>
        <taxon>Tribonemataceae</taxon>
        <taxon>Tribonema</taxon>
    </lineage>
</organism>
<dbReference type="Pfam" id="PF00092">
    <property type="entry name" value="VWA"/>
    <property type="match status" value="1"/>
</dbReference>
<feature type="domain" description="VWFA" evidence="1">
    <location>
        <begin position="464"/>
        <end position="659"/>
    </location>
</feature>
<dbReference type="PROSITE" id="PS50234">
    <property type="entry name" value="VWFA"/>
    <property type="match status" value="1"/>
</dbReference>
<dbReference type="Gene3D" id="3.40.50.410">
    <property type="entry name" value="von Willebrand factor, type A domain"/>
    <property type="match status" value="1"/>
</dbReference>
<dbReference type="InterPro" id="IPR023346">
    <property type="entry name" value="Lysozyme-like_dom_sf"/>
</dbReference>
<keyword evidence="3" id="KW-1185">Reference proteome</keyword>
<dbReference type="InterPro" id="IPR002035">
    <property type="entry name" value="VWF_A"/>
</dbReference>
<dbReference type="CDD" id="cd00198">
    <property type="entry name" value="vWFA"/>
    <property type="match status" value="1"/>
</dbReference>
<dbReference type="SMART" id="SM00327">
    <property type="entry name" value="VWA"/>
    <property type="match status" value="1"/>
</dbReference>
<sequence>MVPGQAKGGRSLTTPVRLQLQSTELNLWGIWRLITLLLTHRCRTTSAAYPSTTRAYGSRCNHNQVEHHHYLRGSDLGVEHRSLAAVSNIWNSTLGNPSVAFISDNFTLLANPAGKGIVFYKGKGYKFTARKWNSVSKNNNGPIPLSLVKAPLTAGVATTSTGTLDTKFNVTAPLIARVPISDAGGYLQPLPLPSNNDLNYALSFSADAMVRFYGSNSGKPTLTLTSSSGKTTIAIPVPTQYRYYVLKKGTMHVVCNDGYGGGPNNVCTQCKAGYAGSLLLTSQGCTTCQHDNLFSLAGQSACQSCPLGSKPTQDHSDCVANGLSLVFRITSTQNTLDPFTGGMVRRVLYAAISALLFRSPYTIDNVSLDLLSEDGAVTGRRLGAIDWFVDFLITFAPAGAITLADLALATDANSGYLSRFGAQLGGVGLFGPTGGTVAVQNAVASGTWTTATAIVTPSASCVVDVCYLLDHSGSIQGVLQAWSVEKAVALSSMNGFAVGKIIASMFSDSYDKLAVAAAGDLATVGPALDAQDRTYFGGTAMDSAINGCVASLNAESMFLTVALLCCCVNAATGQASGSTKSRVIVLLTDGQPNSRSATTAAASRAKAAGISIVTVGVAGADIAYMDTLSSGGAGSTISATQFTVTATAETARLALPPKLPCSADAATTNKNVRPPALATRTAATSTPKNCRRVIASQAGGKPPLALYKSACNLDAANQHYSTASASTECGGSGQPIADVLYYGAFVPVVLDAADPSGATAVKQSCGSYDMAKIYYGDGDGWIKVADTIDGAKTPLVTYCDNNPSLADAFLQQAMMEVGWRYAWGGGTKHAHSLSAIENCDGALLDGFDCSSLAHYGVYQGTAGVIDFSPAAARTTAQGIYDSANEYCQKLPYSERQRGDLLFKWTTTDLNTANPKTEITHVAFYWGWVDGVGDVVFDTNCTGCHARMRAMDLSTAPQTYSAGTKQQGFQDHVLRCWDPDGTAAAMTKCVPEDIGGRGTCTDGVWVCKNSWLGGDCSTCVEDLYALIGGTMCNDNETLDRPNCTCVANAAVPGCCNGVSDGRHYILVSYRGYKGFLGFDSPSDIAYCDPNGTTCADSNAGECSLSGTAYDCTDLANCTSGPHYGDDTSDDKDAAAVCNGSEVCCMNRVPTARCFGGSASTYRRSGLCMPAEACTGAGETIELGLCGGPTYCCLGAATMSNPCAAVGLPNWHGLPAVQMTDKAGVTGLRSQANEDSPDMYPFVCAISKAARSQGLDTLDQIAYMLATLKQECSFVPTRERTDRAETDWYHSGIRYYPYYGRGYVQLTWTFNYATYKRVLGCDIVRQPDWVMWPDTALYVMAHGMAHGIFSGKGYKLSDFITTNPDRSQVDQARQTVNANEYLERDSNPAYKTTLNNMNATYEKWAERLKTGAAGAYLRDPANGCLPPVPPPPSE</sequence>
<accession>A0A835YPG1</accession>
<dbReference type="SUPFAM" id="SSF53300">
    <property type="entry name" value="vWA-like"/>
    <property type="match status" value="1"/>
</dbReference>
<dbReference type="OrthoDB" id="2251794at2759"/>
<dbReference type="SUPFAM" id="SSF53955">
    <property type="entry name" value="Lysozyme-like"/>
    <property type="match status" value="1"/>
</dbReference>
<dbReference type="Gene3D" id="3.90.1720.10">
    <property type="entry name" value="endopeptidase domain like (from Nostoc punctiforme)"/>
    <property type="match status" value="1"/>
</dbReference>
<dbReference type="SUPFAM" id="SSF57184">
    <property type="entry name" value="Growth factor receptor domain"/>
    <property type="match status" value="1"/>
</dbReference>
<dbReference type="InterPro" id="IPR009030">
    <property type="entry name" value="Growth_fac_rcpt_cys_sf"/>
</dbReference>
<evidence type="ECO:0000313" key="2">
    <source>
        <dbReference type="EMBL" id="KAG5178243.1"/>
    </source>
</evidence>
<dbReference type="EMBL" id="JAFCMP010000517">
    <property type="protein sequence ID" value="KAG5178243.1"/>
    <property type="molecule type" value="Genomic_DNA"/>
</dbReference>
<comment type="caution">
    <text evidence="2">The sequence shown here is derived from an EMBL/GenBank/DDBJ whole genome shotgun (WGS) entry which is preliminary data.</text>
</comment>
<name>A0A835YPG1_9STRA</name>
<evidence type="ECO:0000259" key="1">
    <source>
        <dbReference type="PROSITE" id="PS50234"/>
    </source>
</evidence>
<proteinExistence type="predicted"/>
<dbReference type="SUPFAM" id="SSF54001">
    <property type="entry name" value="Cysteine proteinases"/>
    <property type="match status" value="1"/>
</dbReference>
<dbReference type="InterPro" id="IPR038765">
    <property type="entry name" value="Papain-like_cys_pep_sf"/>
</dbReference>
<dbReference type="Gene3D" id="1.10.530.10">
    <property type="match status" value="1"/>
</dbReference>
<reference evidence="2" key="1">
    <citation type="submission" date="2021-02" db="EMBL/GenBank/DDBJ databases">
        <title>First Annotated Genome of the Yellow-green Alga Tribonema minus.</title>
        <authorList>
            <person name="Mahan K.M."/>
        </authorList>
    </citation>
    <scope>NUCLEOTIDE SEQUENCE</scope>
    <source>
        <strain evidence="2">UTEX B ZZ1240</strain>
    </source>
</reference>
<gene>
    <name evidence="2" type="ORF">JKP88DRAFT_248328</name>
</gene>
<dbReference type="Proteomes" id="UP000664859">
    <property type="component" value="Unassembled WGS sequence"/>
</dbReference>